<comment type="caution">
    <text evidence="1">The sequence shown here is derived from an EMBL/GenBank/DDBJ whole genome shotgun (WGS) entry which is preliminary data.</text>
</comment>
<sequence>MGLELPGYRDARLRSENITDDRLAELRADAVIEFWEEKRQFAVIVEVQLDRDRDKHFSWPAYMMGLRARLRCPVILLVVSPDQGTAAWCARTLDLGHPGMALTPLVMGPREVPYVTDPDQAARVPELAILSALAHGAGPGGMEVVAALPDAYAALDPDHRALYHDLVAAVLPEAVRRHLETRMKLKNYEFQSDFARHYYGRGKAEGMAEGKVEGKVEGEAEMILTVLAARGVEVSDEVRARIRSCTDLEVLKEWGRRAATAESIDDLQLDPASDH</sequence>
<protein>
    <recommendedName>
        <fullName evidence="3">Rpn family recombination-promoting nuclease/putative transposase</fullName>
    </recommendedName>
</protein>
<keyword evidence="2" id="KW-1185">Reference proteome</keyword>
<name>A0A9W6PRX9_9ACTN</name>
<reference evidence="1" key="1">
    <citation type="submission" date="2023-02" db="EMBL/GenBank/DDBJ databases">
        <title>Actinomadura rubrobrunea NBRC 14622.</title>
        <authorList>
            <person name="Ichikawa N."/>
            <person name="Sato H."/>
            <person name="Tonouchi N."/>
        </authorList>
    </citation>
    <scope>NUCLEOTIDE SEQUENCE</scope>
    <source>
        <strain evidence="1">NBRC 14622</strain>
    </source>
</reference>
<gene>
    <name evidence="1" type="ORF">Arub01_05910</name>
</gene>
<evidence type="ECO:0008006" key="3">
    <source>
        <dbReference type="Google" id="ProtNLM"/>
    </source>
</evidence>
<dbReference type="PANTHER" id="PTHR34613:SF1">
    <property type="entry name" value="SLL6017 PROTEIN"/>
    <property type="match status" value="1"/>
</dbReference>
<dbReference type="PANTHER" id="PTHR34613">
    <property type="entry name" value="SLL0800 PROTEIN"/>
    <property type="match status" value="1"/>
</dbReference>
<proteinExistence type="predicted"/>
<evidence type="ECO:0000313" key="2">
    <source>
        <dbReference type="Proteomes" id="UP001165124"/>
    </source>
</evidence>
<accession>A0A9W6PRX9</accession>
<organism evidence="1 2">
    <name type="scientific">Actinomadura rubrobrunea</name>
    <dbReference type="NCBI Taxonomy" id="115335"/>
    <lineage>
        <taxon>Bacteria</taxon>
        <taxon>Bacillati</taxon>
        <taxon>Actinomycetota</taxon>
        <taxon>Actinomycetes</taxon>
        <taxon>Streptosporangiales</taxon>
        <taxon>Thermomonosporaceae</taxon>
        <taxon>Actinomadura</taxon>
    </lineage>
</organism>
<dbReference type="Proteomes" id="UP001165124">
    <property type="component" value="Unassembled WGS sequence"/>
</dbReference>
<evidence type="ECO:0000313" key="1">
    <source>
        <dbReference type="EMBL" id="GLW62347.1"/>
    </source>
</evidence>
<dbReference type="AlphaFoldDB" id="A0A9W6PRX9"/>
<dbReference type="EMBL" id="BSRZ01000001">
    <property type="protein sequence ID" value="GLW62347.1"/>
    <property type="molecule type" value="Genomic_DNA"/>
</dbReference>